<reference evidence="2" key="1">
    <citation type="submission" date="2010-08" db="EMBL/GenBank/DDBJ databases">
        <authorList>
            <consortium name="Caenorhabditis japonica Sequencing Consortium"/>
            <person name="Wilson R.K."/>
        </authorList>
    </citation>
    <scope>NUCLEOTIDE SEQUENCE [LARGE SCALE GENOMIC DNA]</scope>
    <source>
        <strain evidence="2">DF5081</strain>
    </source>
</reference>
<proteinExistence type="predicted"/>
<keyword evidence="2" id="KW-1185">Reference proteome</keyword>
<name>A0A8R1ES21_CAEJA</name>
<accession>A0A8R1ES21</accession>
<organism evidence="1 2">
    <name type="scientific">Caenorhabditis japonica</name>
    <dbReference type="NCBI Taxonomy" id="281687"/>
    <lineage>
        <taxon>Eukaryota</taxon>
        <taxon>Metazoa</taxon>
        <taxon>Ecdysozoa</taxon>
        <taxon>Nematoda</taxon>
        <taxon>Chromadorea</taxon>
        <taxon>Rhabditida</taxon>
        <taxon>Rhabditina</taxon>
        <taxon>Rhabditomorpha</taxon>
        <taxon>Rhabditoidea</taxon>
        <taxon>Rhabditidae</taxon>
        <taxon>Peloderinae</taxon>
        <taxon>Caenorhabditis</taxon>
    </lineage>
</organism>
<sequence length="132" mass="15222">MRHQRRQSFDASSIVRAYEKITLEDAIKLAKVKSNLQNKRLERIKSEGRVAPTIPISNQKTITPKDLQLKRFMESGENIDSLYMLFSDLLDRKLNELNASTSQKKANGEGDDIQDDYMAEVASKFILLWDYP</sequence>
<dbReference type="AlphaFoldDB" id="A0A8R1ES21"/>
<dbReference type="EnsemblMetazoa" id="CJA40701.1">
    <property type="protein sequence ID" value="CJA40701.1"/>
    <property type="gene ID" value="WBGene00216549"/>
</dbReference>
<evidence type="ECO:0000313" key="2">
    <source>
        <dbReference type="Proteomes" id="UP000005237"/>
    </source>
</evidence>
<evidence type="ECO:0000313" key="1">
    <source>
        <dbReference type="EnsemblMetazoa" id="CJA40701.1"/>
    </source>
</evidence>
<protein>
    <submittedName>
        <fullName evidence="1">Uncharacterized protein</fullName>
    </submittedName>
</protein>
<dbReference type="Proteomes" id="UP000005237">
    <property type="component" value="Unassembled WGS sequence"/>
</dbReference>
<reference evidence="1" key="2">
    <citation type="submission" date="2022-06" db="UniProtKB">
        <authorList>
            <consortium name="EnsemblMetazoa"/>
        </authorList>
    </citation>
    <scope>IDENTIFICATION</scope>
    <source>
        <strain evidence="1">DF5081</strain>
    </source>
</reference>